<evidence type="ECO:0000313" key="2">
    <source>
        <dbReference type="EMBL" id="MFB9324719.1"/>
    </source>
</evidence>
<proteinExistence type="predicted"/>
<dbReference type="RefSeq" id="WP_377489124.1">
    <property type="nucleotide sequence ID" value="NZ_JBHMDO010000003.1"/>
</dbReference>
<gene>
    <name evidence="2" type="ORF">ACFFSY_02040</name>
</gene>
<keyword evidence="1" id="KW-0812">Transmembrane</keyword>
<reference evidence="2 3" key="1">
    <citation type="submission" date="2024-09" db="EMBL/GenBank/DDBJ databases">
        <authorList>
            <person name="Sun Q."/>
            <person name="Mori K."/>
        </authorList>
    </citation>
    <scope>NUCLEOTIDE SEQUENCE [LARGE SCALE GENOMIC DNA]</scope>
    <source>
        <strain evidence="2 3">TISTR 2452</strain>
    </source>
</reference>
<comment type="caution">
    <text evidence="2">The sequence shown here is derived from an EMBL/GenBank/DDBJ whole genome shotgun (WGS) entry which is preliminary data.</text>
</comment>
<accession>A0ABV5KHL3</accession>
<evidence type="ECO:0000313" key="3">
    <source>
        <dbReference type="Proteomes" id="UP001589747"/>
    </source>
</evidence>
<evidence type="ECO:0000256" key="1">
    <source>
        <dbReference type="SAM" id="Phobius"/>
    </source>
</evidence>
<name>A0ABV5KHL3_9BACL</name>
<dbReference type="EMBL" id="JBHMDO010000003">
    <property type="protein sequence ID" value="MFB9324719.1"/>
    <property type="molecule type" value="Genomic_DNA"/>
</dbReference>
<keyword evidence="3" id="KW-1185">Reference proteome</keyword>
<sequence>MEQEKEKEIKELKERLTIVENKLLKPSRPSTGIKFLLGFVIVFVILLITIGILQFIGASST</sequence>
<feature type="transmembrane region" description="Helical" evidence="1">
    <location>
        <begin position="35"/>
        <end position="56"/>
    </location>
</feature>
<dbReference type="Proteomes" id="UP001589747">
    <property type="component" value="Unassembled WGS sequence"/>
</dbReference>
<keyword evidence="1" id="KW-0472">Membrane</keyword>
<organism evidence="2 3">
    <name type="scientific">Paenibacillus aurantiacus</name>
    <dbReference type="NCBI Taxonomy" id="1936118"/>
    <lineage>
        <taxon>Bacteria</taxon>
        <taxon>Bacillati</taxon>
        <taxon>Bacillota</taxon>
        <taxon>Bacilli</taxon>
        <taxon>Bacillales</taxon>
        <taxon>Paenibacillaceae</taxon>
        <taxon>Paenibacillus</taxon>
    </lineage>
</organism>
<protein>
    <submittedName>
        <fullName evidence="2">Uncharacterized protein</fullName>
    </submittedName>
</protein>
<keyword evidence="1" id="KW-1133">Transmembrane helix</keyword>